<dbReference type="Proteomes" id="UP000799441">
    <property type="component" value="Unassembled WGS sequence"/>
</dbReference>
<dbReference type="PANTHER" id="PTHR43569">
    <property type="entry name" value="AMIDOHYDROLASE"/>
    <property type="match status" value="1"/>
</dbReference>
<evidence type="ECO:0000313" key="3">
    <source>
        <dbReference type="EMBL" id="KAF2716911.1"/>
    </source>
</evidence>
<dbReference type="EMBL" id="MU003857">
    <property type="protein sequence ID" value="KAF2716911.1"/>
    <property type="molecule type" value="Genomic_DNA"/>
</dbReference>
<reference evidence="3" key="1">
    <citation type="journal article" date="2020" name="Stud. Mycol.">
        <title>101 Dothideomycetes genomes: a test case for predicting lifestyles and emergence of pathogens.</title>
        <authorList>
            <person name="Haridas S."/>
            <person name="Albert R."/>
            <person name="Binder M."/>
            <person name="Bloem J."/>
            <person name="Labutti K."/>
            <person name="Salamov A."/>
            <person name="Andreopoulos B."/>
            <person name="Baker S."/>
            <person name="Barry K."/>
            <person name="Bills G."/>
            <person name="Bluhm B."/>
            <person name="Cannon C."/>
            <person name="Castanera R."/>
            <person name="Culley D."/>
            <person name="Daum C."/>
            <person name="Ezra D."/>
            <person name="Gonzalez J."/>
            <person name="Henrissat B."/>
            <person name="Kuo A."/>
            <person name="Liang C."/>
            <person name="Lipzen A."/>
            <person name="Lutzoni F."/>
            <person name="Magnuson J."/>
            <person name="Mondo S."/>
            <person name="Nolan M."/>
            <person name="Ohm R."/>
            <person name="Pangilinan J."/>
            <person name="Park H.-J."/>
            <person name="Ramirez L."/>
            <person name="Alfaro M."/>
            <person name="Sun H."/>
            <person name="Tritt A."/>
            <person name="Yoshinaga Y."/>
            <person name="Zwiers L.-H."/>
            <person name="Turgeon B."/>
            <person name="Goodwin S."/>
            <person name="Spatafora J."/>
            <person name="Crous P."/>
            <person name="Grigoriev I."/>
        </authorList>
    </citation>
    <scope>NUCLEOTIDE SEQUENCE</scope>
    <source>
        <strain evidence="3">CBS 116435</strain>
    </source>
</reference>
<dbReference type="SUPFAM" id="SSF51556">
    <property type="entry name" value="Metallo-dependent hydrolases"/>
    <property type="match status" value="1"/>
</dbReference>
<dbReference type="InterPro" id="IPR032466">
    <property type="entry name" value="Metal_Hydrolase"/>
</dbReference>
<feature type="domain" description="Amidohydrolase-related" evidence="2">
    <location>
        <begin position="159"/>
        <end position="324"/>
    </location>
</feature>
<evidence type="ECO:0000313" key="4">
    <source>
        <dbReference type="Proteomes" id="UP000799441"/>
    </source>
</evidence>
<dbReference type="OrthoDB" id="2135488at2759"/>
<dbReference type="GO" id="GO:0016787">
    <property type="term" value="F:hydrolase activity"/>
    <property type="evidence" value="ECO:0007669"/>
    <property type="project" value="InterPro"/>
</dbReference>
<evidence type="ECO:0000259" key="2">
    <source>
        <dbReference type="Pfam" id="PF04909"/>
    </source>
</evidence>
<accession>A0A9P4UL28</accession>
<dbReference type="PANTHER" id="PTHR43569:SF2">
    <property type="entry name" value="AMIDOHYDROLASE-RELATED DOMAIN-CONTAINING PROTEIN"/>
    <property type="match status" value="1"/>
</dbReference>
<comment type="similarity">
    <text evidence="1">Belongs to the metallo-dependent hydrolases superfamily.</text>
</comment>
<gene>
    <name evidence="3" type="ORF">K431DRAFT_256512</name>
</gene>
<dbReference type="InterPro" id="IPR052350">
    <property type="entry name" value="Metallo-dep_Lactonases"/>
</dbReference>
<protein>
    <recommendedName>
        <fullName evidence="2">Amidohydrolase-related domain-containing protein</fullName>
    </recommendedName>
</protein>
<dbReference type="AlphaFoldDB" id="A0A9P4UL28"/>
<sequence length="327" mass="36842">MTPGMPLAKRHILSDYHRISNRLQQLHPDEQLDGIIYVETDRRYDVRCIGDLSTWAYGPLDEIKFLRSIVETESGSNTLAGIVIWAPMHRKPAVLSEWLSLAKRIAGPKTWHRIKGCRFLLQAILTRDDFERLVLSEAFVTNLRLLGQKGYSFDVGIDQRSAGAWQLEIMARAMKAAHTGVPEGQRVVFILNHLCKPDFASHGPERDKWVRGMAALSSIERTYVKLSGAFSELSNSIDGSQRSAVDVAAWIKDWAAHVFSCFGVDRIMFGSDWPICNLKGPRSEDSWVVWKEVVETLLGDPDFGLDETARQAVWQTTAVKAYRLGGE</sequence>
<name>A0A9P4UL28_9PEZI</name>
<proteinExistence type="inferred from homology"/>
<evidence type="ECO:0000256" key="1">
    <source>
        <dbReference type="ARBA" id="ARBA00038310"/>
    </source>
</evidence>
<organism evidence="3 4">
    <name type="scientific">Polychaeton citri CBS 116435</name>
    <dbReference type="NCBI Taxonomy" id="1314669"/>
    <lineage>
        <taxon>Eukaryota</taxon>
        <taxon>Fungi</taxon>
        <taxon>Dikarya</taxon>
        <taxon>Ascomycota</taxon>
        <taxon>Pezizomycotina</taxon>
        <taxon>Dothideomycetes</taxon>
        <taxon>Dothideomycetidae</taxon>
        <taxon>Capnodiales</taxon>
        <taxon>Capnodiaceae</taxon>
        <taxon>Polychaeton</taxon>
    </lineage>
</organism>
<keyword evidence="4" id="KW-1185">Reference proteome</keyword>
<comment type="caution">
    <text evidence="3">The sequence shown here is derived from an EMBL/GenBank/DDBJ whole genome shotgun (WGS) entry which is preliminary data.</text>
</comment>
<dbReference type="Gene3D" id="3.20.20.140">
    <property type="entry name" value="Metal-dependent hydrolases"/>
    <property type="match status" value="1"/>
</dbReference>
<dbReference type="InterPro" id="IPR006680">
    <property type="entry name" value="Amidohydro-rel"/>
</dbReference>
<dbReference type="Pfam" id="PF04909">
    <property type="entry name" value="Amidohydro_2"/>
    <property type="match status" value="1"/>
</dbReference>